<organism evidence="8 9">
    <name type="scientific">Trichoderma ghanense</name>
    <dbReference type="NCBI Taxonomy" id="65468"/>
    <lineage>
        <taxon>Eukaryota</taxon>
        <taxon>Fungi</taxon>
        <taxon>Dikarya</taxon>
        <taxon>Ascomycota</taxon>
        <taxon>Pezizomycotina</taxon>
        <taxon>Sordariomycetes</taxon>
        <taxon>Hypocreomycetidae</taxon>
        <taxon>Hypocreales</taxon>
        <taxon>Hypocreaceae</taxon>
        <taxon>Trichoderma</taxon>
    </lineage>
</organism>
<proteinExistence type="inferred from homology"/>
<name>A0ABY2HCE6_9HYPO</name>
<dbReference type="PANTHER" id="PTHR31263:SF0">
    <property type="entry name" value="CELLULASE FAMILY PROTEIN (AFU_ORTHOLOGUE AFUA_5G14560)"/>
    <property type="match status" value="1"/>
</dbReference>
<dbReference type="Gene3D" id="3.20.20.80">
    <property type="entry name" value="Glycosidases"/>
    <property type="match status" value="1"/>
</dbReference>
<dbReference type="PANTHER" id="PTHR31263">
    <property type="entry name" value="CELLULASE FAMILY PROTEIN (AFU_ORTHOLOGUE AFUA_5G14560)"/>
    <property type="match status" value="1"/>
</dbReference>
<accession>A0ABY2HCE6</accession>
<gene>
    <name evidence="8" type="ORF">CCMA1212_002638</name>
</gene>
<keyword evidence="2 4" id="KW-0378">Hydrolase</keyword>
<dbReference type="RefSeq" id="XP_073561256.1">
    <property type="nucleotide sequence ID" value="XM_073700016.1"/>
</dbReference>
<feature type="compositionally biased region" description="Low complexity" evidence="5">
    <location>
        <begin position="8"/>
        <end position="30"/>
    </location>
</feature>
<evidence type="ECO:0000256" key="6">
    <source>
        <dbReference type="SAM" id="Phobius"/>
    </source>
</evidence>
<evidence type="ECO:0000256" key="5">
    <source>
        <dbReference type="SAM" id="MobiDB-lite"/>
    </source>
</evidence>
<keyword evidence="6" id="KW-0812">Transmembrane</keyword>
<sequence>MAADALVSGNLDDANSSSSSLGSGSNNNDNDNTRHASQPDKPERHVHWSQSVDDHEDAVGLSAEEGLPLFAPPAASNANVSRAWANKRSASSSRRLWVWSKLRARFTMAMMFLLLPAALYLTFLWLREQDLNAKWQPDRESLLFNRKPLPAPLERTWISSYRLPLRTQGRSIVDADGHRFKLSSINWYGASDELFVPGGLDVQHRSVIAATIKKMGFNSVRLPYADELVMKNPAIEPGLVLANPDLQGLRAMDIFEAVTTALTDAGIAVIINNHITRATWCCGADPCDAGWANDHLGPLCAVKQTEEEWIQHWEEVMGRFVHNPLVIGADLRNEVRGLWGTMPWSKWAAAAEKCGNRLLKMKPDWLIIVEGTESANDVSGALDRPVRLDVENRVVYSAHGYKWSGWGSWQGRFAQRSYKSFVKTMRRNWAYLLEVDIAPVWFGELGAPSNPSVGDVHYWSNLMRYLKSIDADFGYWALNPRKPKDNETESYSLVQDDWVTPVLDYRMKDLQELIRQ</sequence>
<keyword evidence="6" id="KW-1133">Transmembrane helix</keyword>
<dbReference type="InterPro" id="IPR001547">
    <property type="entry name" value="Glyco_hydro_5"/>
</dbReference>
<feature type="domain" description="Glycoside hydrolase family 5" evidence="7">
    <location>
        <begin position="204"/>
        <end position="480"/>
    </location>
</feature>
<evidence type="ECO:0000259" key="7">
    <source>
        <dbReference type="Pfam" id="PF00150"/>
    </source>
</evidence>
<reference evidence="8 9" key="1">
    <citation type="submission" date="2018-01" db="EMBL/GenBank/DDBJ databases">
        <title>Genome characterization of the sugarcane-associated fungus Trichoderma ghanense CCMA-1212 and their application in lignocelulose bioconversion.</title>
        <authorList>
            <person name="Steindorff A.S."/>
            <person name="Mendes T.D."/>
            <person name="Vilela E.S.D."/>
            <person name="Rodrigues D.S."/>
            <person name="Formighieri E.F."/>
            <person name="Melo I.S."/>
            <person name="Favaro L.C.L."/>
        </authorList>
    </citation>
    <scope>NUCLEOTIDE SEQUENCE [LARGE SCALE GENOMIC DNA]</scope>
    <source>
        <strain evidence="8 9">CCMA-1212</strain>
    </source>
</reference>
<keyword evidence="9" id="KW-1185">Reference proteome</keyword>
<feature type="region of interest" description="Disordered" evidence="5">
    <location>
        <begin position="1"/>
        <end position="57"/>
    </location>
</feature>
<evidence type="ECO:0000256" key="4">
    <source>
        <dbReference type="RuleBase" id="RU361153"/>
    </source>
</evidence>
<evidence type="ECO:0000313" key="9">
    <source>
        <dbReference type="Proteomes" id="UP001642720"/>
    </source>
</evidence>
<feature type="transmembrane region" description="Helical" evidence="6">
    <location>
        <begin position="104"/>
        <end position="126"/>
    </location>
</feature>
<evidence type="ECO:0000256" key="3">
    <source>
        <dbReference type="ARBA" id="ARBA00023295"/>
    </source>
</evidence>
<evidence type="ECO:0000313" key="8">
    <source>
        <dbReference type="EMBL" id="TFB05055.1"/>
    </source>
</evidence>
<keyword evidence="3 4" id="KW-0326">Glycosidase</keyword>
<evidence type="ECO:0000256" key="1">
    <source>
        <dbReference type="ARBA" id="ARBA00005641"/>
    </source>
</evidence>
<feature type="compositionally biased region" description="Basic and acidic residues" evidence="5">
    <location>
        <begin position="31"/>
        <end position="46"/>
    </location>
</feature>
<comment type="similarity">
    <text evidence="1 4">Belongs to the glycosyl hydrolase 5 (cellulase A) family.</text>
</comment>
<dbReference type="Proteomes" id="UP001642720">
    <property type="component" value="Unassembled WGS sequence"/>
</dbReference>
<dbReference type="Pfam" id="PF00150">
    <property type="entry name" value="Cellulase"/>
    <property type="match status" value="1"/>
</dbReference>
<keyword evidence="6" id="KW-0472">Membrane</keyword>
<dbReference type="GeneID" id="300574466"/>
<dbReference type="EMBL" id="PPTA01000003">
    <property type="protein sequence ID" value="TFB05055.1"/>
    <property type="molecule type" value="Genomic_DNA"/>
</dbReference>
<dbReference type="InterPro" id="IPR017853">
    <property type="entry name" value="GH"/>
</dbReference>
<dbReference type="SUPFAM" id="SSF51445">
    <property type="entry name" value="(Trans)glycosidases"/>
    <property type="match status" value="1"/>
</dbReference>
<comment type="caution">
    <text evidence="8">The sequence shown here is derived from an EMBL/GenBank/DDBJ whole genome shotgun (WGS) entry which is preliminary data.</text>
</comment>
<protein>
    <recommendedName>
        <fullName evidence="7">Glycoside hydrolase family 5 domain-containing protein</fullName>
    </recommendedName>
</protein>
<evidence type="ECO:0000256" key="2">
    <source>
        <dbReference type="ARBA" id="ARBA00022801"/>
    </source>
</evidence>